<dbReference type="Gene3D" id="3.30.565.10">
    <property type="entry name" value="Histidine kinase-like ATPase, C-terminal domain"/>
    <property type="match status" value="1"/>
</dbReference>
<dbReference type="GO" id="GO:0016020">
    <property type="term" value="C:membrane"/>
    <property type="evidence" value="ECO:0007669"/>
    <property type="project" value="InterPro"/>
</dbReference>
<accession>A0A6P1W6L2</accession>
<dbReference type="InterPro" id="IPR013783">
    <property type="entry name" value="Ig-like_fold"/>
</dbReference>
<dbReference type="EMBL" id="CP045997">
    <property type="protein sequence ID" value="QHV99560.1"/>
    <property type="molecule type" value="Genomic_DNA"/>
</dbReference>
<evidence type="ECO:0000313" key="4">
    <source>
        <dbReference type="Proteomes" id="UP000464577"/>
    </source>
</evidence>
<dbReference type="InterPro" id="IPR036890">
    <property type="entry name" value="HATPase_C_sf"/>
</dbReference>
<dbReference type="InterPro" id="IPR015943">
    <property type="entry name" value="WD40/YVTN_repeat-like_dom_sf"/>
</dbReference>
<dbReference type="InterPro" id="IPR010559">
    <property type="entry name" value="Sig_transdc_His_kin_internal"/>
</dbReference>
<dbReference type="AlphaFoldDB" id="A0A6P1W6L2"/>
<organism evidence="3 4">
    <name type="scientific">Spirosoma endbachense</name>
    <dbReference type="NCBI Taxonomy" id="2666025"/>
    <lineage>
        <taxon>Bacteria</taxon>
        <taxon>Pseudomonadati</taxon>
        <taxon>Bacteroidota</taxon>
        <taxon>Cytophagia</taxon>
        <taxon>Cytophagales</taxon>
        <taxon>Cytophagaceae</taxon>
        <taxon>Spirosoma</taxon>
    </lineage>
</organism>
<dbReference type="SUPFAM" id="SSF63829">
    <property type="entry name" value="Calcium-dependent phosphotriesterase"/>
    <property type="match status" value="3"/>
</dbReference>
<evidence type="ECO:0000313" key="3">
    <source>
        <dbReference type="EMBL" id="QHV99560.1"/>
    </source>
</evidence>
<dbReference type="Gene3D" id="2.60.40.10">
    <property type="entry name" value="Immunoglobulins"/>
    <property type="match status" value="1"/>
</dbReference>
<evidence type="ECO:0000259" key="2">
    <source>
        <dbReference type="Pfam" id="PF07495"/>
    </source>
</evidence>
<dbReference type="Gene3D" id="2.130.10.10">
    <property type="entry name" value="YVTN repeat-like/Quinoprotein amine dehydrogenase"/>
    <property type="match status" value="3"/>
</dbReference>
<protein>
    <recommendedName>
        <fullName evidence="5">Signal transduction histidine kinase internal region domain-containing protein</fullName>
    </recommendedName>
</protein>
<dbReference type="Pfam" id="PF07494">
    <property type="entry name" value="Reg_prop"/>
    <property type="match status" value="1"/>
</dbReference>
<dbReference type="InterPro" id="IPR011123">
    <property type="entry name" value="Y_Y_Y"/>
</dbReference>
<evidence type="ECO:0008006" key="5">
    <source>
        <dbReference type="Google" id="ProtNLM"/>
    </source>
</evidence>
<dbReference type="InterPro" id="IPR050640">
    <property type="entry name" value="Bact_2-comp_sensor_kinase"/>
</dbReference>
<dbReference type="SUPFAM" id="SSF55874">
    <property type="entry name" value="ATPase domain of HSP90 chaperone/DNA topoisomerase II/histidine kinase"/>
    <property type="match status" value="1"/>
</dbReference>
<feature type="domain" description="Signal transduction histidine kinase internal region" evidence="1">
    <location>
        <begin position="837"/>
        <end position="915"/>
    </location>
</feature>
<dbReference type="InterPro" id="IPR011110">
    <property type="entry name" value="Reg_prop"/>
</dbReference>
<dbReference type="PANTHER" id="PTHR34220:SF7">
    <property type="entry name" value="SENSOR HISTIDINE KINASE YPDA"/>
    <property type="match status" value="1"/>
</dbReference>
<evidence type="ECO:0000259" key="1">
    <source>
        <dbReference type="Pfam" id="PF06580"/>
    </source>
</evidence>
<name>A0A6P1W6L2_9BACT</name>
<dbReference type="Pfam" id="PF06580">
    <property type="entry name" value="His_kinase"/>
    <property type="match status" value="1"/>
</dbReference>
<keyword evidence="4" id="KW-1185">Reference proteome</keyword>
<reference evidence="3 4" key="1">
    <citation type="submission" date="2019-11" db="EMBL/GenBank/DDBJ databases">
        <title>Spirosoma endbachense sp. nov., isolated from a natural salt meadow.</title>
        <authorList>
            <person name="Rojas J."/>
            <person name="Ambika Manirajan B."/>
            <person name="Ratering S."/>
            <person name="Suarez C."/>
            <person name="Geissler-Plaum R."/>
            <person name="Schnell S."/>
        </authorList>
    </citation>
    <scope>NUCLEOTIDE SEQUENCE [LARGE SCALE GENOMIC DNA]</scope>
    <source>
        <strain evidence="3 4">I-24</strain>
    </source>
</reference>
<proteinExistence type="predicted"/>
<dbReference type="Pfam" id="PF07495">
    <property type="entry name" value="Y_Y_Y"/>
    <property type="match status" value="1"/>
</dbReference>
<dbReference type="PANTHER" id="PTHR34220">
    <property type="entry name" value="SENSOR HISTIDINE KINASE YPDA"/>
    <property type="match status" value="1"/>
</dbReference>
<feature type="domain" description="Two component regulator three Y" evidence="2">
    <location>
        <begin position="727"/>
        <end position="786"/>
    </location>
</feature>
<sequence length="1040" mass="118390">MSGYTCQTISFRIGLGEAKSLYCNLLAKHHFMRYLLVFLLVFSACWETDAQMPTLTIDHLTTKEGLPSNDVWCLTKDKQGFLWIGTGRNICRYDGYNFLRLDSLKLGYCSGVSTDSKGDIYTSNDTRGLCKIDAKTLTVTTLVKNDYDDADPSNDLHEQGMVDSFDQVWVCDYTSVQRYDPATGKLRRYTFSHTVSGGDVYQYASFFEDAGHTLWIVSELGLYRYDRRHDKLICVLGKEASLPRNRVPIRLCKASADAAGNLWIGGYEYGLVRFSTENQSFSIRKAGFEHNNVVCVQESQDENGRKILFVGTNDGISVFYPDRNELYHLPEFYNSGIQVKDMYDDKVNGILWIATSGGVYKYRYRNIGIRTVAIPHNVVRLPVQVTSISPAPATGNYLLGLSHSGVLSWKPAANQFQLLPYPTDAFTQQIRWIQGRPFAFTDKGVFVGDKTNGRFSLWEPTARLFKNTDFRDGLLDRKGRLWIANLNEGLKVIDPLTNQEIKLWSDKEAGKLLNLTYVKGVLEGIDGRIWVATCSRGLFFFDEKQSQFINIDKLPDNKGIRIGGDCINGMRRTTDGSILISSWGGVSKISAKGKILTTFEFKTDALIDTYCSNIAEAPDRNLWFSTNEGIHIANPKTHAIRYLTTIEGLFSNAPVGFFYSPANELFLGHTNAINILNINQLNRQITTPKIAISSVEVKGKMLHQDLTEEIVLQPDENLLTFNFTTLNFEPTSQNLYSYQLEGFEPNWVEMGNQHTVSFTNLPAKSYTLRVRSSNNSGIKSDKPLVIRLMVKPYFTSTWFFRTLIGLSIAALIVGMMRWRVNTLAERNQLDLEIAEWRLKALQSQMNPHFLFNSLNSVQNYLLTNRGVEGAKYLSKFSKLVRRIMENSNHQYLHFEKIIDTLRMYVEIESFRFNHEFSYSFDIEENDVLQDALLPPMLLQPYVENAIWHGLMPKEGEKKLKITARVHQNHIVCIIEDNGVGREFAPRTEGHISRGQEMTKGIFESLRRKDSEAKIEMIDLFDDNNNPAGTRVQMTIPIEKV</sequence>
<dbReference type="Proteomes" id="UP000464577">
    <property type="component" value="Chromosome"/>
</dbReference>
<gene>
    <name evidence="3" type="ORF">GJR95_33135</name>
</gene>
<dbReference type="KEGG" id="senf:GJR95_33135"/>
<dbReference type="GO" id="GO:0000155">
    <property type="term" value="F:phosphorelay sensor kinase activity"/>
    <property type="evidence" value="ECO:0007669"/>
    <property type="project" value="InterPro"/>
</dbReference>